<reference evidence="2 3" key="1">
    <citation type="submission" date="2019-06" db="EMBL/GenBank/DDBJ databases">
        <title>Whole genome sequence for Rhodospirillaceae sp. R148.</title>
        <authorList>
            <person name="Wang G."/>
        </authorList>
    </citation>
    <scope>NUCLEOTIDE SEQUENCE [LARGE SCALE GENOMIC DNA]</scope>
    <source>
        <strain evidence="2 3">R148</strain>
    </source>
</reference>
<gene>
    <name evidence="2" type="ORF">FKG95_28405</name>
</gene>
<keyword evidence="3" id="KW-1185">Reference proteome</keyword>
<feature type="region of interest" description="Disordered" evidence="1">
    <location>
        <begin position="136"/>
        <end position="180"/>
    </location>
</feature>
<evidence type="ECO:0000313" key="3">
    <source>
        <dbReference type="Proteomes" id="UP000315252"/>
    </source>
</evidence>
<protein>
    <submittedName>
        <fullName evidence="2">Uncharacterized protein</fullName>
    </submittedName>
</protein>
<accession>A0A545SYQ4</accession>
<organism evidence="2 3">
    <name type="scientific">Denitrobaculum tricleocarpae</name>
    <dbReference type="NCBI Taxonomy" id="2591009"/>
    <lineage>
        <taxon>Bacteria</taxon>
        <taxon>Pseudomonadati</taxon>
        <taxon>Pseudomonadota</taxon>
        <taxon>Alphaproteobacteria</taxon>
        <taxon>Rhodospirillales</taxon>
        <taxon>Rhodospirillaceae</taxon>
        <taxon>Denitrobaculum</taxon>
    </lineage>
</organism>
<evidence type="ECO:0000256" key="1">
    <source>
        <dbReference type="SAM" id="MobiDB-lite"/>
    </source>
</evidence>
<dbReference type="EMBL" id="VHSH01000019">
    <property type="protein sequence ID" value="TQV70087.1"/>
    <property type="molecule type" value="Genomic_DNA"/>
</dbReference>
<sequence>MRQETTTARDVKQAAREAAAQVSGEVQKGAQRILSEVKGAGADFAEDRKNDATDYLDDVIGAAKQGTAELDKKGHARTAAFVNETLDRCGAATAHLKRTSPPDLWQEVNDFAQERPIALFGAAFLLGFGATRFLKSSQGGRAHRHSDKRSASLNADPDRRTSEQSASGGHSGSTGSEAAE</sequence>
<dbReference type="Proteomes" id="UP000315252">
    <property type="component" value="Unassembled WGS sequence"/>
</dbReference>
<feature type="compositionally biased region" description="Low complexity" evidence="1">
    <location>
        <begin position="165"/>
        <end position="180"/>
    </location>
</feature>
<name>A0A545SYQ4_9PROT</name>
<proteinExistence type="predicted"/>
<evidence type="ECO:0000313" key="2">
    <source>
        <dbReference type="EMBL" id="TQV70087.1"/>
    </source>
</evidence>
<dbReference type="AlphaFoldDB" id="A0A545SYQ4"/>
<comment type="caution">
    <text evidence="2">The sequence shown here is derived from an EMBL/GenBank/DDBJ whole genome shotgun (WGS) entry which is preliminary data.</text>
</comment>